<dbReference type="InParanoid" id="Q01T37"/>
<organism evidence="2">
    <name type="scientific">Solibacter usitatus (strain Ellin6076)</name>
    <dbReference type="NCBI Taxonomy" id="234267"/>
    <lineage>
        <taxon>Bacteria</taxon>
        <taxon>Pseudomonadati</taxon>
        <taxon>Acidobacteriota</taxon>
        <taxon>Terriglobia</taxon>
        <taxon>Bryobacterales</taxon>
        <taxon>Solibacteraceae</taxon>
        <taxon>Candidatus Solibacter</taxon>
    </lineage>
</organism>
<dbReference type="InterPro" id="IPR011047">
    <property type="entry name" value="Quinoprotein_ADH-like_sf"/>
</dbReference>
<dbReference type="OrthoDB" id="5557059at2"/>
<feature type="signal peptide" evidence="1">
    <location>
        <begin position="1"/>
        <end position="18"/>
    </location>
</feature>
<reference evidence="2" key="1">
    <citation type="submission" date="2006-10" db="EMBL/GenBank/DDBJ databases">
        <title>Complete sequence of Solibacter usitatus Ellin6076.</title>
        <authorList>
            <consortium name="US DOE Joint Genome Institute"/>
            <person name="Copeland A."/>
            <person name="Lucas S."/>
            <person name="Lapidus A."/>
            <person name="Barry K."/>
            <person name="Detter J.C."/>
            <person name="Glavina del Rio T."/>
            <person name="Hammon N."/>
            <person name="Israni S."/>
            <person name="Dalin E."/>
            <person name="Tice H."/>
            <person name="Pitluck S."/>
            <person name="Thompson L.S."/>
            <person name="Brettin T."/>
            <person name="Bruce D."/>
            <person name="Han C."/>
            <person name="Tapia R."/>
            <person name="Gilna P."/>
            <person name="Schmutz J."/>
            <person name="Larimer F."/>
            <person name="Land M."/>
            <person name="Hauser L."/>
            <person name="Kyrpides N."/>
            <person name="Mikhailova N."/>
            <person name="Janssen P.H."/>
            <person name="Kuske C.R."/>
            <person name="Richardson P."/>
        </authorList>
    </citation>
    <scope>NUCLEOTIDE SEQUENCE</scope>
    <source>
        <strain evidence="2">Ellin6076</strain>
    </source>
</reference>
<dbReference type="STRING" id="234267.Acid_6257"/>
<proteinExistence type="predicted"/>
<sequence precursor="true">MLLALLALSLTYCLSAQVSVTTYRNNLARTGENLAETVLTPANVNPSQFGKLFSRPVDGQIYAQPLYLPSVAIPGKGVHNVVFVATQHDSVYAFDADSNTGSNESALWQVSLANAGAGETPAGVADVLNCLTITPEVGITGTPVIDPSTNTLYVVAMTKRDTLIFHRLHALDVTSGAERPGSPVSIAASVPGTGDRALSSTSTTVTFDAYFYKNRAGLLLLNGVVYTGWTSHCDSRTYHGWIIAYDARSLQQVAVYNTTPDGYQGSIWMGGAAPAADSEGNIYAVSGNGRFDADVNGRNLGDSVIKLSSPALSVLDFFTPFNQLHLDQQDVDLGSGGAVLLPDLAGSPDHKHLLVNAGKEGRVYLLDRDRMGRFNSDRDSQIVQSLEHAIGAHFGGPAYFNGTLYFSASYDRLKAFSVSGAHIGIQPASQSSLVFDYPGAVPSVSASGSSNAIVWVIESDYGGTLHAYDASNLAVELYNSHTNTSRDALGSFVRFSVPTTANAKVYVGTKDSLAVFGLLNQPSVTAVVNAASLLPGSVAPGSLITILGSRFAGAPMVAPTAQLPHTLGGVTLSVNGISAPLLFIGPDQINAQVPFEVTPGAATAVLQLAGMPPISFPLEIAAAAPGLFPGIRPAAVGSTVTVYLTGQGAVLPQVSTGEPAPAAALAQAVFPVTATLGNRQATVTLAALSPDSAGLFQVNLVVPALRPGSHPLVVTVNGVSSNTRSVTVDKLQR</sequence>
<dbReference type="SUPFAM" id="SSF50998">
    <property type="entry name" value="Quinoprotein alcohol dehydrogenase-like"/>
    <property type="match status" value="1"/>
</dbReference>
<dbReference type="InterPro" id="IPR015943">
    <property type="entry name" value="WD40/YVTN_repeat-like_dom_sf"/>
</dbReference>
<dbReference type="eggNOG" id="COG1520">
    <property type="taxonomic scope" value="Bacteria"/>
</dbReference>
<dbReference type="eggNOG" id="COG4934">
    <property type="taxonomic scope" value="Bacteria"/>
</dbReference>
<gene>
    <name evidence="2" type="ordered locus">Acid_6257</name>
</gene>
<name>Q01T37_SOLUE</name>
<dbReference type="KEGG" id="sus:Acid_6257"/>
<accession>Q01T37</accession>
<dbReference type="HOGENOM" id="CLU_378080_0_0_0"/>
<evidence type="ECO:0000256" key="1">
    <source>
        <dbReference type="SAM" id="SignalP"/>
    </source>
</evidence>
<protein>
    <recommendedName>
        <fullName evidence="3">IPT/TIG domain-containing protein</fullName>
    </recommendedName>
</protein>
<evidence type="ECO:0008006" key="3">
    <source>
        <dbReference type="Google" id="ProtNLM"/>
    </source>
</evidence>
<dbReference type="AlphaFoldDB" id="Q01T37"/>
<feature type="chain" id="PRO_5004163128" description="IPT/TIG domain-containing protein" evidence="1">
    <location>
        <begin position="19"/>
        <end position="733"/>
    </location>
</feature>
<dbReference type="Gene3D" id="2.130.10.10">
    <property type="entry name" value="YVTN repeat-like/Quinoprotein amine dehydrogenase"/>
    <property type="match status" value="1"/>
</dbReference>
<dbReference type="EMBL" id="CP000473">
    <property type="protein sequence ID" value="ABJ87183.1"/>
    <property type="molecule type" value="Genomic_DNA"/>
</dbReference>
<dbReference type="InterPro" id="IPR017803">
    <property type="entry name" value="CHP03437_C"/>
</dbReference>
<keyword evidence="1" id="KW-0732">Signal</keyword>
<dbReference type="NCBIfam" id="TIGR03437">
    <property type="entry name" value="Soli_cterm"/>
    <property type="match status" value="1"/>
</dbReference>
<evidence type="ECO:0000313" key="2">
    <source>
        <dbReference type="EMBL" id="ABJ87183.1"/>
    </source>
</evidence>